<keyword evidence="4" id="KW-0762">Sugar transport</keyword>
<name>A0AA35IWB6_SACMI</name>
<dbReference type="PANTHER" id="PTHR48022:SF16">
    <property type="entry name" value="HIGH GLUCOSE SENSOR RGT2-RELATED"/>
    <property type="match status" value="1"/>
</dbReference>
<feature type="compositionally biased region" description="Basic and acidic residues" evidence="9">
    <location>
        <begin position="868"/>
        <end position="881"/>
    </location>
</feature>
<feature type="region of interest" description="Disordered" evidence="9">
    <location>
        <begin position="853"/>
        <end position="881"/>
    </location>
</feature>
<feature type="region of interest" description="Disordered" evidence="9">
    <location>
        <begin position="738"/>
        <end position="773"/>
    </location>
</feature>
<keyword evidence="5 10" id="KW-0812">Transmembrane</keyword>
<feature type="transmembrane region" description="Helical" evidence="10">
    <location>
        <begin position="263"/>
        <end position="284"/>
    </location>
</feature>
<evidence type="ECO:0000313" key="12">
    <source>
        <dbReference type="EMBL" id="CAI4037718.1"/>
    </source>
</evidence>
<evidence type="ECO:0000256" key="10">
    <source>
        <dbReference type="SAM" id="Phobius"/>
    </source>
</evidence>
<feature type="domain" description="Major facilitator superfamily (MFS) profile" evidence="11">
    <location>
        <begin position="100"/>
        <end position="545"/>
    </location>
</feature>
<comment type="similarity">
    <text evidence="2">Belongs to the major facilitator superfamily. Sugar transporter (TC 2.A.1.1) family.</text>
</comment>
<dbReference type="Proteomes" id="UP001161438">
    <property type="component" value="Chromosome 4"/>
</dbReference>
<feature type="transmembrane region" description="Helical" evidence="10">
    <location>
        <begin position="486"/>
        <end position="509"/>
    </location>
</feature>
<evidence type="ECO:0000256" key="9">
    <source>
        <dbReference type="SAM" id="MobiDB-lite"/>
    </source>
</evidence>
<feature type="compositionally biased region" description="Polar residues" evidence="9">
    <location>
        <begin position="602"/>
        <end position="615"/>
    </location>
</feature>
<dbReference type="GO" id="GO:0005351">
    <property type="term" value="F:carbohydrate:proton symporter activity"/>
    <property type="evidence" value="ECO:0007669"/>
    <property type="project" value="TreeGrafter"/>
</dbReference>
<evidence type="ECO:0000256" key="7">
    <source>
        <dbReference type="ARBA" id="ARBA00023136"/>
    </source>
</evidence>
<dbReference type="InterPro" id="IPR005828">
    <property type="entry name" value="MFS_sugar_transport-like"/>
</dbReference>
<sequence length="881" mass="96415">MDPNSNSSSETLRQEKQGFLDKALQRVKGIALRRNDSSKDPKTDDAPSSIQTPTGFQPQDFDRRSNISSEFTDDNCTMDDNSILFSEPSQKQSMMMSIYVGVFVAVGGFLFGYDTGLINSITSMNYVKSHVAPNHDSFTAQQMSILVSFLSLGTFFGALTAPFISDSYGRKPTIIFSTLVIFSIGNSLQVGAGGITLLIVGRVISGIGIGAISAVVPLYQAEATHKSLRGAIISTYQWAITWGLLVSSAVSQGTHSRNDASSYRIPIGLQYVWSSFLAVGMFFLPESPRYYVLKDNLDEAAKSLSFLRGVPVHDSGLLEELVEIKATYDYEASFGSSNFIDCFISSKSRPKQTLRMFTGIALQAFQQFSGINFIFYYGVNFFNKTGVSNSYLVSFITYAVNVVFNVPGLFFVEFFGRRKVLVFGGVIMTIANFIVAIVGCSLKTVAAAKVMIAFICLFIASFSATWGGVVWVISAELYPLGVRSKCTAICAAANWLVNFICALITPYIVDTGSHTSSLGAKIFFIWGSLNAMGVIVVYLTVYETKGLTLEEIDELYIKSSTGVISPKFNKIIRERALKFQYDPLQRLEDGKNAFVAKRSSDDQTSGNDFQNTTAGEVNHSLNREQLRSVSEYGNMTNSTELPQILNESSISTTPISPLQGIPVPQVAESVDIQTKYVDLGNGLGLATYNRGPPSLSSDSTENYTEDEICGPSSKGDQSNRSTMNDINDYMARLIHSNSTTSNTTEKFSGNQSTVHDHNASSHSDTTEENSNLMDLGNGLALNAYKRGPPSILTSSSDEEDGDEASDDMNEFQDLVRMKERMAQFAQSYIDKKCDLVSETPSCVLSTSFSVLAHPNENDNESLQSSEENSTKHSVNDNDDLK</sequence>
<feature type="compositionally biased region" description="Polar residues" evidence="9">
    <location>
        <begin position="760"/>
        <end position="772"/>
    </location>
</feature>
<keyword evidence="3" id="KW-0813">Transport</keyword>
<evidence type="ECO:0000256" key="8">
    <source>
        <dbReference type="ARBA" id="ARBA00023180"/>
    </source>
</evidence>
<dbReference type="PANTHER" id="PTHR48022">
    <property type="entry name" value="PLASTIDIC GLUCOSE TRANSPORTER 4"/>
    <property type="match status" value="1"/>
</dbReference>
<feature type="region of interest" description="Disordered" evidence="9">
    <location>
        <begin position="688"/>
        <end position="721"/>
    </location>
</feature>
<evidence type="ECO:0000256" key="1">
    <source>
        <dbReference type="ARBA" id="ARBA00004651"/>
    </source>
</evidence>
<dbReference type="GO" id="GO:0010255">
    <property type="term" value="P:glucose mediated signaling pathway"/>
    <property type="evidence" value="ECO:0007669"/>
    <property type="project" value="UniProtKB-ARBA"/>
</dbReference>
<evidence type="ECO:0000256" key="4">
    <source>
        <dbReference type="ARBA" id="ARBA00022597"/>
    </source>
</evidence>
<dbReference type="Gene3D" id="1.20.1250.20">
    <property type="entry name" value="MFS general substrate transporter like domains"/>
    <property type="match status" value="1"/>
</dbReference>
<evidence type="ECO:0000256" key="3">
    <source>
        <dbReference type="ARBA" id="ARBA00022448"/>
    </source>
</evidence>
<dbReference type="InterPro" id="IPR020846">
    <property type="entry name" value="MFS_dom"/>
</dbReference>
<feature type="transmembrane region" description="Helical" evidence="10">
    <location>
        <begin position="356"/>
        <end position="379"/>
    </location>
</feature>
<feature type="compositionally biased region" description="Polar residues" evidence="9">
    <location>
        <begin position="46"/>
        <end position="57"/>
    </location>
</feature>
<dbReference type="InterPro" id="IPR050360">
    <property type="entry name" value="MFS_Sugar_Transporters"/>
</dbReference>
<feature type="compositionally biased region" description="Polar residues" evidence="9">
    <location>
        <begin position="738"/>
        <end position="753"/>
    </location>
</feature>
<dbReference type="InterPro" id="IPR036259">
    <property type="entry name" value="MFS_trans_sf"/>
</dbReference>
<feature type="region of interest" description="Disordered" evidence="9">
    <location>
        <begin position="597"/>
        <end position="620"/>
    </location>
</feature>
<dbReference type="CDD" id="cd17356">
    <property type="entry name" value="MFS_HXT"/>
    <property type="match status" value="1"/>
</dbReference>
<dbReference type="AlphaFoldDB" id="A0AA35IWB6"/>
<evidence type="ECO:0000256" key="6">
    <source>
        <dbReference type="ARBA" id="ARBA00022989"/>
    </source>
</evidence>
<comment type="subcellular location">
    <subcellularLocation>
        <location evidence="1">Cell membrane</location>
        <topology evidence="1">Multi-pass membrane protein</topology>
    </subcellularLocation>
</comment>
<feature type="transmembrane region" description="Helical" evidence="10">
    <location>
        <begin position="521"/>
        <end position="541"/>
    </location>
</feature>
<feature type="transmembrane region" description="Helical" evidence="10">
    <location>
        <begin position="391"/>
        <end position="412"/>
    </location>
</feature>
<accession>A0AA35IWB6</accession>
<feature type="transmembrane region" description="Helical" evidence="10">
    <location>
        <begin position="198"/>
        <end position="219"/>
    </location>
</feature>
<dbReference type="GeneID" id="80916931"/>
<dbReference type="FunFam" id="1.20.1250.20:FF:000115">
    <property type="entry name" value="High-affinity glucose transporter"/>
    <property type="match status" value="1"/>
</dbReference>
<keyword evidence="8" id="KW-0325">Glycoprotein</keyword>
<dbReference type="InterPro" id="IPR003663">
    <property type="entry name" value="Sugar/inositol_transpt"/>
</dbReference>
<dbReference type="RefSeq" id="XP_056080835.1">
    <property type="nucleotide sequence ID" value="XM_056226573.1"/>
</dbReference>
<gene>
    <name evidence="12" type="primary">SMKI04G0480</name>
    <name evidence="12" type="ORF">SMKI_04G0480</name>
</gene>
<dbReference type="NCBIfam" id="TIGR00879">
    <property type="entry name" value="SP"/>
    <property type="match status" value="1"/>
</dbReference>
<protein>
    <recommendedName>
        <fullName evidence="11">Major facilitator superfamily (MFS) profile domain-containing protein</fullName>
    </recommendedName>
</protein>
<feature type="region of interest" description="Disordered" evidence="9">
    <location>
        <begin position="30"/>
        <end position="74"/>
    </location>
</feature>
<feature type="transmembrane region" description="Helical" evidence="10">
    <location>
        <begin position="419"/>
        <end position="438"/>
    </location>
</feature>
<dbReference type="GO" id="GO:0005886">
    <property type="term" value="C:plasma membrane"/>
    <property type="evidence" value="ECO:0007669"/>
    <property type="project" value="UniProtKB-SubCell"/>
</dbReference>
<dbReference type="SUPFAM" id="SSF103473">
    <property type="entry name" value="MFS general substrate transporter"/>
    <property type="match status" value="1"/>
</dbReference>
<dbReference type="EMBL" id="OX365760">
    <property type="protein sequence ID" value="CAI4037718.1"/>
    <property type="molecule type" value="Genomic_DNA"/>
</dbReference>
<feature type="compositionally biased region" description="Basic and acidic residues" evidence="9">
    <location>
        <begin position="33"/>
        <end position="45"/>
    </location>
</feature>
<proteinExistence type="inferred from homology"/>
<feature type="transmembrane region" description="Helical" evidence="10">
    <location>
        <begin position="98"/>
        <end position="118"/>
    </location>
</feature>
<dbReference type="PROSITE" id="PS00216">
    <property type="entry name" value="SUGAR_TRANSPORT_1"/>
    <property type="match status" value="1"/>
</dbReference>
<keyword evidence="6 10" id="KW-1133">Transmembrane helix</keyword>
<feature type="transmembrane region" description="Helical" evidence="10">
    <location>
        <begin position="231"/>
        <end position="251"/>
    </location>
</feature>
<evidence type="ECO:0000313" key="13">
    <source>
        <dbReference type="Proteomes" id="UP001161438"/>
    </source>
</evidence>
<feature type="transmembrane region" description="Helical" evidence="10">
    <location>
        <begin position="173"/>
        <end position="192"/>
    </location>
</feature>
<feature type="transmembrane region" description="Helical" evidence="10">
    <location>
        <begin position="450"/>
        <end position="474"/>
    </location>
</feature>
<dbReference type="PROSITE" id="PS00217">
    <property type="entry name" value="SUGAR_TRANSPORT_2"/>
    <property type="match status" value="1"/>
</dbReference>
<evidence type="ECO:0000256" key="5">
    <source>
        <dbReference type="ARBA" id="ARBA00022692"/>
    </source>
</evidence>
<dbReference type="PRINTS" id="PR00171">
    <property type="entry name" value="SUGRTRNSPORT"/>
</dbReference>
<keyword evidence="7 10" id="KW-0472">Membrane</keyword>
<reference evidence="12" key="1">
    <citation type="submission" date="2022-10" db="EMBL/GenBank/DDBJ databases">
        <authorList>
            <person name="Byrne P K."/>
        </authorList>
    </citation>
    <scope>NUCLEOTIDE SEQUENCE</scope>
    <source>
        <strain evidence="12">IFO1815</strain>
    </source>
</reference>
<dbReference type="PROSITE" id="PS50850">
    <property type="entry name" value="MFS"/>
    <property type="match status" value="1"/>
</dbReference>
<feature type="region of interest" description="Disordered" evidence="9">
    <location>
        <begin position="786"/>
        <end position="806"/>
    </location>
</feature>
<organism evidence="12 13">
    <name type="scientific">Saccharomyces mikatae IFO 1815</name>
    <dbReference type="NCBI Taxonomy" id="226126"/>
    <lineage>
        <taxon>Eukaryota</taxon>
        <taxon>Fungi</taxon>
        <taxon>Dikarya</taxon>
        <taxon>Ascomycota</taxon>
        <taxon>Saccharomycotina</taxon>
        <taxon>Saccharomycetes</taxon>
        <taxon>Saccharomycetales</taxon>
        <taxon>Saccharomycetaceae</taxon>
        <taxon>Saccharomyces</taxon>
    </lineage>
</organism>
<evidence type="ECO:0000256" key="2">
    <source>
        <dbReference type="ARBA" id="ARBA00010992"/>
    </source>
</evidence>
<feature type="compositionally biased region" description="Acidic residues" evidence="9">
    <location>
        <begin position="796"/>
        <end position="806"/>
    </location>
</feature>
<keyword evidence="13" id="KW-1185">Reference proteome</keyword>
<evidence type="ECO:0000259" key="11">
    <source>
        <dbReference type="PROSITE" id="PS50850"/>
    </source>
</evidence>
<dbReference type="InterPro" id="IPR005829">
    <property type="entry name" value="Sugar_transporter_CS"/>
</dbReference>
<dbReference type="GO" id="GO:0005536">
    <property type="term" value="F:D-glucose binding"/>
    <property type="evidence" value="ECO:0007669"/>
    <property type="project" value="UniProtKB-ARBA"/>
</dbReference>
<dbReference type="Pfam" id="PF00083">
    <property type="entry name" value="Sugar_tr"/>
    <property type="match status" value="1"/>
</dbReference>
<feature type="transmembrane region" description="Helical" evidence="10">
    <location>
        <begin position="138"/>
        <end position="161"/>
    </location>
</feature>